<reference evidence="1 2" key="1">
    <citation type="submission" date="2021-04" db="EMBL/GenBank/DDBJ databases">
        <authorList>
            <person name="Rodrigo-Torres L."/>
            <person name="Arahal R. D."/>
            <person name="Lucena T."/>
        </authorList>
    </citation>
    <scope>NUCLEOTIDE SEQUENCE [LARGE SCALE GENOMIC DNA]</scope>
    <source>
        <strain evidence="1 2">CECT 9623</strain>
    </source>
</reference>
<evidence type="ECO:0000313" key="2">
    <source>
        <dbReference type="Proteomes" id="UP000679725"/>
    </source>
</evidence>
<evidence type="ECO:0008006" key="3">
    <source>
        <dbReference type="Google" id="ProtNLM"/>
    </source>
</evidence>
<proteinExistence type="predicted"/>
<keyword evidence="2" id="KW-1185">Reference proteome</keyword>
<sequence>MQDKQLYEYAVLRLVPRVEREEFINVGVILYCSGRQFLSVKYELNPARLGAFGCNVDPVEIQAYLLAFKQICQGRRDGGVIGALPLSSRFRWLTATRSTMLQTSKVHAGFCEDPEHTLSVLFNEQVLC</sequence>
<dbReference type="RefSeq" id="WP_215232752.1">
    <property type="nucleotide sequence ID" value="NZ_CAJRAU010000002.1"/>
</dbReference>
<name>A0ABN7R8A5_9BACT</name>
<dbReference type="Proteomes" id="UP000679725">
    <property type="component" value="Unassembled WGS sequence"/>
</dbReference>
<dbReference type="Pfam" id="PF11236">
    <property type="entry name" value="DUF3037"/>
    <property type="match status" value="1"/>
</dbReference>
<organism evidence="1 2">
    <name type="scientific">Dyadobacter linearis</name>
    <dbReference type="NCBI Taxonomy" id="2823330"/>
    <lineage>
        <taxon>Bacteria</taxon>
        <taxon>Pseudomonadati</taxon>
        <taxon>Bacteroidota</taxon>
        <taxon>Cytophagia</taxon>
        <taxon>Cytophagales</taxon>
        <taxon>Spirosomataceae</taxon>
        <taxon>Dyadobacter</taxon>
    </lineage>
</organism>
<comment type="caution">
    <text evidence="1">The sequence shown here is derived from an EMBL/GenBank/DDBJ whole genome shotgun (WGS) entry which is preliminary data.</text>
</comment>
<accession>A0ABN7R8A5</accession>
<dbReference type="InterPro" id="IPR021398">
    <property type="entry name" value="DUF3037"/>
</dbReference>
<evidence type="ECO:0000313" key="1">
    <source>
        <dbReference type="EMBL" id="CAG5068615.1"/>
    </source>
</evidence>
<protein>
    <recommendedName>
        <fullName evidence="3">DUF3037 domain-containing protein</fullName>
    </recommendedName>
</protein>
<dbReference type="EMBL" id="CAJRAU010000002">
    <property type="protein sequence ID" value="CAG5068615.1"/>
    <property type="molecule type" value="Genomic_DNA"/>
</dbReference>
<gene>
    <name evidence="1" type="ORF">DYBT9623_01347</name>
</gene>